<keyword evidence="4" id="KW-1185">Reference proteome</keyword>
<name>A0A0D7BIN7_9AGAR</name>
<evidence type="ECO:0000313" key="4">
    <source>
        <dbReference type="Proteomes" id="UP000054007"/>
    </source>
</evidence>
<dbReference type="Pfam" id="PF20231">
    <property type="entry name" value="DUF6589"/>
    <property type="match status" value="1"/>
</dbReference>
<dbReference type="AlphaFoldDB" id="A0A0D7BIN7"/>
<accession>A0A0D7BIN7</accession>
<evidence type="ECO:0000256" key="1">
    <source>
        <dbReference type="SAM" id="MobiDB-lite"/>
    </source>
</evidence>
<dbReference type="OrthoDB" id="5424058at2759"/>
<gene>
    <name evidence="3" type="ORF">CYLTODRAFT_348004</name>
</gene>
<dbReference type="STRING" id="1314674.A0A0D7BIN7"/>
<feature type="domain" description="DUF6589" evidence="2">
    <location>
        <begin position="314"/>
        <end position="710"/>
    </location>
</feature>
<sequence length="841" mass="94915">MLEGIEKREGKQARHKEPEDPAAKRASARAVWKDARERGFGNPAEFIRHLVSGGGEDSTHDGSLSQFYAHASDLASVLHDAKPGCLDDFVAKRHADILRIEASQLKAHFSRNPQVSLSKLLQDFSLDNLAKELPVVAPTLWELLRIVGEPVRPEIGATKQSTRRDPDMIRTTIFAMLAISLSQRANTFQTVIGLFLIGSGVAKKTVEVLSHAGFCASYSTILEHIGTLSNEATQVYRKVMLECMCSIVWDNLNIAFRVEAQRMDSQNHFDNGTTATLIALRDPATGARVPHGTLPLDMKPPRTSSKSIESWTVEQTALTHSDAIILEQCSLWQLRQLAIDVIPSLSHLKSSLEPCPTVEQIKVHKTEQYPLPALHEDESSIDGTLSVYKALFKAVGVDSGEKVQSHGLFFLDGDQLTESLINKLESARRNGNDEIESFLSVIRRFGGFHAKMAGCRAVVNEHWNKHGATSGLWFENNQTLQRKNMVAGWEKQKATRWKVSHELIELSIRGHILDALRISCGHEDIDTWALFASKDDFNTVTRAAYDNLFTTMAYEEATDHIKRDTTFENSILQNRDMLWYVVLVNSVRAGDIGRVILVYRVWMVMMRTPKTMPKYADAFFKTFARLDLFPATLRTFFLHNWLVNITGLPNRFKEIDLLQEHLNFWAKIIYNAKGVNRTWEWLAKVTVCIYALRDAMRTVQKAYKIPEYGLLHTVPDMAREVGMIADVLRTKRVQEYAESRPNEDVRPVRDLYAEGSKNANTRKALTKFTAEQRRARVDGFLAPGSQPAAVVTIVDIEDDAIEEPYNIDLEDLEMDPDEAAAYDNLDFVRERGMDMVGDMLD</sequence>
<evidence type="ECO:0000313" key="3">
    <source>
        <dbReference type="EMBL" id="KIY70312.1"/>
    </source>
</evidence>
<reference evidence="3 4" key="1">
    <citation type="journal article" date="2015" name="Fungal Genet. Biol.">
        <title>Evolution of novel wood decay mechanisms in Agaricales revealed by the genome sequences of Fistulina hepatica and Cylindrobasidium torrendii.</title>
        <authorList>
            <person name="Floudas D."/>
            <person name="Held B.W."/>
            <person name="Riley R."/>
            <person name="Nagy L.G."/>
            <person name="Koehler G."/>
            <person name="Ransdell A.S."/>
            <person name="Younus H."/>
            <person name="Chow J."/>
            <person name="Chiniquy J."/>
            <person name="Lipzen A."/>
            <person name="Tritt A."/>
            <person name="Sun H."/>
            <person name="Haridas S."/>
            <person name="LaButti K."/>
            <person name="Ohm R.A."/>
            <person name="Kues U."/>
            <person name="Blanchette R.A."/>
            <person name="Grigoriev I.V."/>
            <person name="Minto R.E."/>
            <person name="Hibbett D.S."/>
        </authorList>
    </citation>
    <scope>NUCLEOTIDE SEQUENCE [LARGE SCALE GENOMIC DNA]</scope>
    <source>
        <strain evidence="3 4">FP15055 ss-10</strain>
    </source>
</reference>
<proteinExistence type="predicted"/>
<dbReference type="InterPro" id="IPR046496">
    <property type="entry name" value="DUF6589"/>
</dbReference>
<protein>
    <recommendedName>
        <fullName evidence="2">DUF6589 domain-containing protein</fullName>
    </recommendedName>
</protein>
<evidence type="ECO:0000259" key="2">
    <source>
        <dbReference type="Pfam" id="PF20231"/>
    </source>
</evidence>
<dbReference type="EMBL" id="KN880470">
    <property type="protein sequence ID" value="KIY70312.1"/>
    <property type="molecule type" value="Genomic_DNA"/>
</dbReference>
<dbReference type="Proteomes" id="UP000054007">
    <property type="component" value="Unassembled WGS sequence"/>
</dbReference>
<organism evidence="3 4">
    <name type="scientific">Cylindrobasidium torrendii FP15055 ss-10</name>
    <dbReference type="NCBI Taxonomy" id="1314674"/>
    <lineage>
        <taxon>Eukaryota</taxon>
        <taxon>Fungi</taxon>
        <taxon>Dikarya</taxon>
        <taxon>Basidiomycota</taxon>
        <taxon>Agaricomycotina</taxon>
        <taxon>Agaricomycetes</taxon>
        <taxon>Agaricomycetidae</taxon>
        <taxon>Agaricales</taxon>
        <taxon>Marasmiineae</taxon>
        <taxon>Physalacriaceae</taxon>
        <taxon>Cylindrobasidium</taxon>
    </lineage>
</organism>
<feature type="compositionally biased region" description="Basic and acidic residues" evidence="1">
    <location>
        <begin position="1"/>
        <end position="23"/>
    </location>
</feature>
<feature type="region of interest" description="Disordered" evidence="1">
    <location>
        <begin position="1"/>
        <end position="28"/>
    </location>
</feature>